<dbReference type="Gene3D" id="1.20.58.320">
    <property type="entry name" value="TPR-like"/>
    <property type="match status" value="1"/>
</dbReference>
<sequence>MRDPETVLAFWYEELSPKDWFRKNPAIDRTIETRFSALHQQASRGECYWWRSSPRGRLAEIIVLDQFSRNIYRDDARAFAQDGMALTLAQWAIASGADTPLTPAERQFLYMPFMHSESSAIHEVAGVLFSSSGLEDALRSEQQHRGIIQRFGRYPHRNAVLRRPSTPEEIEFLKGPGSGF</sequence>
<dbReference type="InterPro" id="IPR010323">
    <property type="entry name" value="DUF924"/>
</dbReference>
<dbReference type="Gene3D" id="1.25.40.10">
    <property type="entry name" value="Tetratricopeptide repeat domain"/>
    <property type="match status" value="1"/>
</dbReference>
<proteinExistence type="predicted"/>
<dbReference type="Proteomes" id="UP000004699">
    <property type="component" value="Unassembled WGS sequence"/>
</dbReference>
<reference evidence="2" key="1">
    <citation type="journal article" date="2013" name="BMC Microbiol.">
        <title>Taxonomy and evolution of bacteriochlorophyll a-containing members of the OM60/NOR5 clade of marine gammaproteobacteria: description of Luminiphilus syltensis gen. nov., sp. nov., reclassification of Haliea rubra as Pseudohaliea rubra gen. nov., comb. nov., and emendation of Chromatocurvus halotolerans.</title>
        <authorList>
            <person name="Spring S."/>
            <person name="Riedel T."/>
            <person name="Sproer C."/>
            <person name="Yan S."/>
            <person name="Harder J."/>
            <person name="Fuchs B.M."/>
        </authorList>
    </citation>
    <scope>NUCLEOTIDE SEQUENCE [LARGE SCALE GENOMIC DNA]</scope>
    <source>
        <strain evidence="2">NOR51-B</strain>
    </source>
</reference>
<evidence type="ECO:0000313" key="1">
    <source>
        <dbReference type="EMBL" id="EED34799.1"/>
    </source>
</evidence>
<dbReference type="OrthoDB" id="7593450at2"/>
<evidence type="ECO:0008006" key="3">
    <source>
        <dbReference type="Google" id="ProtNLM"/>
    </source>
</evidence>
<evidence type="ECO:0000313" key="2">
    <source>
        <dbReference type="Proteomes" id="UP000004699"/>
    </source>
</evidence>
<organism evidence="1 2">
    <name type="scientific">Luminiphilus syltensis NOR5-1B</name>
    <dbReference type="NCBI Taxonomy" id="565045"/>
    <lineage>
        <taxon>Bacteria</taxon>
        <taxon>Pseudomonadati</taxon>
        <taxon>Pseudomonadota</taxon>
        <taxon>Gammaproteobacteria</taxon>
        <taxon>Cellvibrionales</taxon>
        <taxon>Halieaceae</taxon>
        <taxon>Luminiphilus</taxon>
    </lineage>
</organism>
<dbReference type="EMBL" id="DS999411">
    <property type="protein sequence ID" value="EED34799.1"/>
    <property type="molecule type" value="Genomic_DNA"/>
</dbReference>
<dbReference type="InterPro" id="IPR011990">
    <property type="entry name" value="TPR-like_helical_dom_sf"/>
</dbReference>
<dbReference type="HOGENOM" id="CLU_065010_2_0_6"/>
<dbReference type="STRING" id="565045.NOR51B_738"/>
<dbReference type="RefSeq" id="WP_009019547.1">
    <property type="nucleotide sequence ID" value="NZ_DS999411.1"/>
</dbReference>
<dbReference type="eggNOG" id="COG3803">
    <property type="taxonomic scope" value="Bacteria"/>
</dbReference>
<dbReference type="AlphaFoldDB" id="B8KYE7"/>
<dbReference type="Pfam" id="PF06041">
    <property type="entry name" value="DUF924"/>
    <property type="match status" value="1"/>
</dbReference>
<accession>B8KYE7</accession>
<protein>
    <recommendedName>
        <fullName evidence="3">DUF924 domain-containing protein</fullName>
    </recommendedName>
</protein>
<keyword evidence="2" id="KW-1185">Reference proteome</keyword>
<name>B8KYE7_9GAMM</name>
<dbReference type="SUPFAM" id="SSF48452">
    <property type="entry name" value="TPR-like"/>
    <property type="match status" value="1"/>
</dbReference>
<gene>
    <name evidence="1" type="ORF">NOR51B_738</name>
</gene>